<sequence>QRERVERVVDRLRAGDEARAGSRQHDDTLRFVAQRRRCTQKVQLIERQTVVVGHPVQQRLQRGVGHKIAVIVTVAHQHRHQRQNERIDRVPQRIDFPALSPVERIEPLPGGVPVAPFVVGGAVVVILDCPCAKRREFRQPRPKPRQRGRKQDARIGPTLDDRATEQRQQRRAIRMQRRQLGRTRVQDRVGAATVLRLRTQFVDFGQFEEVVQREEIGFVEDGPMQDGKEFRCQLRHGWHCRNGRMGDRRDRGGRRV</sequence>
<evidence type="ECO:0000313" key="2">
    <source>
        <dbReference type="EMBL" id="KEH15460.1"/>
    </source>
</evidence>
<dbReference type="EnsemblPlants" id="KEH15460">
    <property type="protein sequence ID" value="KEH15460"/>
    <property type="gene ID" value="MTR_0994s0010"/>
</dbReference>
<keyword evidence="4" id="KW-1185">Reference proteome</keyword>
<feature type="region of interest" description="Disordered" evidence="1">
    <location>
        <begin position="137"/>
        <end position="169"/>
    </location>
</feature>
<reference evidence="2 4" key="2">
    <citation type="journal article" date="2014" name="BMC Genomics">
        <title>An improved genome release (version Mt4.0) for the model legume Medicago truncatula.</title>
        <authorList>
            <person name="Tang H."/>
            <person name="Krishnakumar V."/>
            <person name="Bidwell S."/>
            <person name="Rosen B."/>
            <person name="Chan A."/>
            <person name="Zhou S."/>
            <person name="Gentzbittel L."/>
            <person name="Childs K.L."/>
            <person name="Yandell M."/>
            <person name="Gundlach H."/>
            <person name="Mayer K.F."/>
            <person name="Schwartz D.C."/>
            <person name="Town C.D."/>
        </authorList>
    </citation>
    <scope>GENOME REANNOTATION</scope>
    <source>
        <strain evidence="2">A17</strain>
        <strain evidence="3 4">cv. Jemalong A17</strain>
    </source>
</reference>
<evidence type="ECO:0000313" key="3">
    <source>
        <dbReference type="EnsemblPlants" id="KEH15460"/>
    </source>
</evidence>
<name>A0A072TPH1_MEDTR</name>
<reference evidence="2 4" key="1">
    <citation type="journal article" date="2011" name="Nature">
        <title>The Medicago genome provides insight into the evolution of rhizobial symbioses.</title>
        <authorList>
            <person name="Young N.D."/>
            <person name="Debelle F."/>
            <person name="Oldroyd G.E."/>
            <person name="Geurts R."/>
            <person name="Cannon S.B."/>
            <person name="Udvardi M.K."/>
            <person name="Benedito V.A."/>
            <person name="Mayer K.F."/>
            <person name="Gouzy J."/>
            <person name="Schoof H."/>
            <person name="Van de Peer Y."/>
            <person name="Proost S."/>
            <person name="Cook D.R."/>
            <person name="Meyers B.C."/>
            <person name="Spannagl M."/>
            <person name="Cheung F."/>
            <person name="De Mita S."/>
            <person name="Krishnakumar V."/>
            <person name="Gundlach H."/>
            <person name="Zhou S."/>
            <person name="Mudge J."/>
            <person name="Bharti A.K."/>
            <person name="Murray J.D."/>
            <person name="Naoumkina M.A."/>
            <person name="Rosen B."/>
            <person name="Silverstein K.A."/>
            <person name="Tang H."/>
            <person name="Rombauts S."/>
            <person name="Zhao P.X."/>
            <person name="Zhou P."/>
            <person name="Barbe V."/>
            <person name="Bardou P."/>
            <person name="Bechner M."/>
            <person name="Bellec A."/>
            <person name="Berger A."/>
            <person name="Berges H."/>
            <person name="Bidwell S."/>
            <person name="Bisseling T."/>
            <person name="Choisne N."/>
            <person name="Couloux A."/>
            <person name="Denny R."/>
            <person name="Deshpande S."/>
            <person name="Dai X."/>
            <person name="Doyle J.J."/>
            <person name="Dudez A.M."/>
            <person name="Farmer A.D."/>
            <person name="Fouteau S."/>
            <person name="Franken C."/>
            <person name="Gibelin C."/>
            <person name="Gish J."/>
            <person name="Goldstein S."/>
            <person name="Gonzalez A.J."/>
            <person name="Green P.J."/>
            <person name="Hallab A."/>
            <person name="Hartog M."/>
            <person name="Hua A."/>
            <person name="Humphray S.J."/>
            <person name="Jeong D.H."/>
            <person name="Jing Y."/>
            <person name="Jocker A."/>
            <person name="Kenton S.M."/>
            <person name="Kim D.J."/>
            <person name="Klee K."/>
            <person name="Lai H."/>
            <person name="Lang C."/>
            <person name="Lin S."/>
            <person name="Macmil S.L."/>
            <person name="Magdelenat G."/>
            <person name="Matthews L."/>
            <person name="McCorrison J."/>
            <person name="Monaghan E.L."/>
            <person name="Mun J.H."/>
            <person name="Najar F.Z."/>
            <person name="Nicholson C."/>
            <person name="Noirot C."/>
            <person name="O'Bleness M."/>
            <person name="Paule C.R."/>
            <person name="Poulain J."/>
            <person name="Prion F."/>
            <person name="Qin B."/>
            <person name="Qu C."/>
            <person name="Retzel E.F."/>
            <person name="Riddle C."/>
            <person name="Sallet E."/>
            <person name="Samain S."/>
            <person name="Samson N."/>
            <person name="Sanders I."/>
            <person name="Saurat O."/>
            <person name="Scarpelli C."/>
            <person name="Schiex T."/>
            <person name="Segurens B."/>
            <person name="Severin A.J."/>
            <person name="Sherrier D.J."/>
            <person name="Shi R."/>
            <person name="Sims S."/>
            <person name="Singer S.R."/>
            <person name="Sinharoy S."/>
            <person name="Sterck L."/>
            <person name="Viollet A."/>
            <person name="Wang B.B."/>
            <person name="Wang K."/>
            <person name="Wang M."/>
            <person name="Wang X."/>
            <person name="Warfsmann J."/>
            <person name="Weissenbach J."/>
            <person name="White D.D."/>
            <person name="White J.D."/>
            <person name="Wiley G.B."/>
            <person name="Wincker P."/>
            <person name="Xing Y."/>
            <person name="Yang L."/>
            <person name="Yao Z."/>
            <person name="Ying F."/>
            <person name="Zhai J."/>
            <person name="Zhou L."/>
            <person name="Zuber A."/>
            <person name="Denarie J."/>
            <person name="Dixon R.A."/>
            <person name="May G.D."/>
            <person name="Schwartz D.C."/>
            <person name="Rogers J."/>
            <person name="Quetier F."/>
            <person name="Town C.D."/>
            <person name="Roe B.A."/>
        </authorList>
    </citation>
    <scope>NUCLEOTIDE SEQUENCE [LARGE SCALE GENOMIC DNA]</scope>
    <source>
        <strain evidence="2">A17</strain>
        <strain evidence="3 4">cv. Jemalong A17</strain>
    </source>
</reference>
<protein>
    <submittedName>
        <fullName evidence="2 3">Uncharacterized protein</fullName>
    </submittedName>
</protein>
<feature type="non-terminal residue" evidence="2">
    <location>
        <position position="1"/>
    </location>
</feature>
<feature type="compositionally biased region" description="Basic and acidic residues" evidence="1">
    <location>
        <begin position="149"/>
        <end position="168"/>
    </location>
</feature>
<dbReference type="Proteomes" id="UP000002051">
    <property type="component" value="Unassembled WGS sequence"/>
</dbReference>
<gene>
    <name evidence="2" type="ORF">MTR_0994s0010</name>
</gene>
<proteinExistence type="predicted"/>
<feature type="non-terminal residue" evidence="2">
    <location>
        <position position="256"/>
    </location>
</feature>
<evidence type="ECO:0000256" key="1">
    <source>
        <dbReference type="SAM" id="MobiDB-lite"/>
    </source>
</evidence>
<organism evidence="2 4">
    <name type="scientific">Medicago truncatula</name>
    <name type="common">Barrel medic</name>
    <name type="synonym">Medicago tribuloides</name>
    <dbReference type="NCBI Taxonomy" id="3880"/>
    <lineage>
        <taxon>Eukaryota</taxon>
        <taxon>Viridiplantae</taxon>
        <taxon>Streptophyta</taxon>
        <taxon>Embryophyta</taxon>
        <taxon>Tracheophyta</taxon>
        <taxon>Spermatophyta</taxon>
        <taxon>Magnoliopsida</taxon>
        <taxon>eudicotyledons</taxon>
        <taxon>Gunneridae</taxon>
        <taxon>Pentapetalae</taxon>
        <taxon>rosids</taxon>
        <taxon>fabids</taxon>
        <taxon>Fabales</taxon>
        <taxon>Fabaceae</taxon>
        <taxon>Papilionoideae</taxon>
        <taxon>50 kb inversion clade</taxon>
        <taxon>NPAAA clade</taxon>
        <taxon>Hologalegina</taxon>
        <taxon>IRL clade</taxon>
        <taxon>Trifolieae</taxon>
        <taxon>Medicago</taxon>
    </lineage>
</organism>
<accession>A0A072TPH1</accession>
<evidence type="ECO:0000313" key="4">
    <source>
        <dbReference type="Proteomes" id="UP000002051"/>
    </source>
</evidence>
<dbReference type="AlphaFoldDB" id="A0A072TPH1"/>
<reference evidence="3" key="3">
    <citation type="submission" date="2015-06" db="UniProtKB">
        <authorList>
            <consortium name="EnsemblPlants"/>
        </authorList>
    </citation>
    <scope>IDENTIFICATION</scope>
    <source>
        <strain evidence="3">cv. Jemalong A17</strain>
    </source>
</reference>
<dbReference type="EMBL" id="KL403718">
    <property type="protein sequence ID" value="KEH15460.1"/>
    <property type="molecule type" value="Genomic_DNA"/>
</dbReference>
<dbReference type="HOGENOM" id="CLU_1088142_0_0_1"/>